<accession>A0A8S9KMW1</accession>
<organism evidence="1 2">
    <name type="scientific">Brassica cretica</name>
    <name type="common">Mustard</name>
    <dbReference type="NCBI Taxonomy" id="69181"/>
    <lineage>
        <taxon>Eukaryota</taxon>
        <taxon>Viridiplantae</taxon>
        <taxon>Streptophyta</taxon>
        <taxon>Embryophyta</taxon>
        <taxon>Tracheophyta</taxon>
        <taxon>Spermatophyta</taxon>
        <taxon>Magnoliopsida</taxon>
        <taxon>eudicotyledons</taxon>
        <taxon>Gunneridae</taxon>
        <taxon>Pentapetalae</taxon>
        <taxon>rosids</taxon>
        <taxon>malvids</taxon>
        <taxon>Brassicales</taxon>
        <taxon>Brassicaceae</taxon>
        <taxon>Brassiceae</taxon>
        <taxon>Brassica</taxon>
    </lineage>
</organism>
<evidence type="ECO:0000313" key="1">
    <source>
        <dbReference type="EMBL" id="KAF2596590.1"/>
    </source>
</evidence>
<evidence type="ECO:0000313" key="2">
    <source>
        <dbReference type="Proteomes" id="UP000712281"/>
    </source>
</evidence>
<dbReference type="AlphaFoldDB" id="A0A8S9KMW1"/>
<dbReference type="PANTHER" id="PTHR33784">
    <property type="entry name" value="OS05G0482100 PROTEIN"/>
    <property type="match status" value="1"/>
</dbReference>
<name>A0A8S9KMW1_BRACR</name>
<dbReference type="PANTHER" id="PTHR33784:SF38">
    <property type="entry name" value="DUF1985 DOMAIN-CONTAINING PROTEIN"/>
    <property type="match status" value="1"/>
</dbReference>
<comment type="caution">
    <text evidence="1">The sequence shown here is derived from an EMBL/GenBank/DDBJ whole genome shotgun (WGS) entry which is preliminary data.</text>
</comment>
<gene>
    <name evidence="1" type="ORF">F2Q68_00009942</name>
</gene>
<dbReference type="Proteomes" id="UP000712281">
    <property type="component" value="Unassembled WGS sequence"/>
</dbReference>
<reference evidence="1" key="1">
    <citation type="submission" date="2019-12" db="EMBL/GenBank/DDBJ databases">
        <title>Genome sequencing and annotation of Brassica cretica.</title>
        <authorList>
            <person name="Studholme D.J."/>
            <person name="Sarris P.F."/>
        </authorList>
    </citation>
    <scope>NUCLEOTIDE SEQUENCE</scope>
    <source>
        <strain evidence="1">PFS-001/15</strain>
        <tissue evidence="1">Leaf</tissue>
    </source>
</reference>
<protein>
    <submittedName>
        <fullName evidence="1">Uncharacterized protein</fullName>
    </submittedName>
</protein>
<sequence>MQEITLSSGVYASLNVFNWPSHIPRPLRLYEECFAHGSPSTLYLKGSQYFFLYGFEEEGLALIKTAADKSFEIAILRTTSKHMQEITLSSGVYASLNVFNWPSHIPRPLRLYEECFAHGSPSTLYLKGSQYFFLYGFEEEGLALIKTAADKSFEIAMYTYAMVRKAFWDEEEYFSRFNRDDIRTISMDVEENGWGWGWPPNATALLTKREEFMASVFPSYFTCECRSYDRWIKWHDDLSKGRDMCHRCFWTRELGILFHFFGVIIHPDTRLW</sequence>
<proteinExistence type="predicted"/>
<dbReference type="EMBL" id="QGKW02000717">
    <property type="protein sequence ID" value="KAF2596590.1"/>
    <property type="molecule type" value="Genomic_DNA"/>
</dbReference>
<dbReference type="InterPro" id="IPR040338">
    <property type="entry name" value="At1g67623-like"/>
</dbReference>